<feature type="compositionally biased region" description="Polar residues" evidence="15">
    <location>
        <begin position="2016"/>
        <end position="2025"/>
    </location>
</feature>
<accession>A0A6P8Y7L1</accession>
<feature type="compositionally biased region" description="Polar residues" evidence="15">
    <location>
        <begin position="2098"/>
        <end position="2108"/>
    </location>
</feature>
<dbReference type="GO" id="GO:0061630">
    <property type="term" value="F:ubiquitin protein ligase activity"/>
    <property type="evidence" value="ECO:0007669"/>
    <property type="project" value="UniProtKB-EC"/>
</dbReference>
<comment type="similarity">
    <text evidence="4">Belongs to the RING-Cys relay (RCR) family.</text>
</comment>
<keyword evidence="7" id="KW-0479">Metal-binding</keyword>
<feature type="compositionally biased region" description="Polar residues" evidence="15">
    <location>
        <begin position="2046"/>
        <end position="2079"/>
    </location>
</feature>
<sequence>MVRLPFHAVHIACGSYHTVVLTVRGEVITFGNHSKGQLGRLAPVPLRKDAKAEAKAEAKARADWAWYATPEKMPFIGPRHGRRATWVGASGDQTFLRIDESLINSSNLSQSTVMANKGSIILAPTDIPPAHSAFKSLVINRRDGNCNSFAGPEQVEFANTIACLDPLYNVVWCYQPQNHAMVCYNVVSSETRVREPPILSSELALPVVANCFVTRAQAALHLLCCLDTLTKAHELNLGVCEDSIDKTSQQAKVYSREDFSAVSRFESHGGGWGYSAHSIEAIRFMADTDILLGGFGLFGGRGEYTGKIKLFDIGIEGGEQETDGELLAETEEIPYECGPRQKYPMLFDEPVPLQANRWYVAWARISGPSSDCGSSGQGMVTTEDQVIFYFKSSKKSNNGTDNNAGQIPQILYRVVTPENHTPNRQVDLAEPVYILSRDFSRAVSKECFESLLALLSWSWNTLKVHLMDVSGLAPGSTAQAAAMIDLRRLVYISRGSLRLLCSFTNEIYPNQVSTKKLVPESVVLAECIGDVRALLRQILSDSMPTLAVMKGSKSRIPASVRALPYSSMITSILEECHQTFVSCFHAFYPTAFLKWTCLCDLLAASDRRVPDETSSDRLLSAVLAALCSPTIRLRSTFPILSSFLDAADSSLKRQLSPSDNTGLPMMPCVDSHHYPILVEQMSYRSQLESCDLTSTWAYRDVLERLLDMVSVPVRQELCQERVSYSPQLVLNCCNLLARVVAELSCQSSGGDEDLEGTCGRVLHTTPSRFTRTNQSRTWNTGNGSPDAICFSVDRSGVVIAGVTVYGGMGNYEYELELLDDQNNSGNDPSHTQRWNSLELTRGTFGPDDCIGDIAELKFDKPVTIKEGVKYAVRLRNHGGRTSNGDGGLSSVKGPDGATFTFSTCSLSFNGTTQTRGQIPQILYYSNPQDSENQQSSKALLELQARKATLSMASAIVQRVSDLLSLARERAEDMLGTDILSNAPIITTLMPLCIADISYLALTDPRSAVQVLGLVQELLPHIAALNLLHSSSLQHSVTSQDSAGGSTAAINVGPAGMPGTTTSQHYAWVESEHPYKPSTVSNYRVHFPETVKWIAIEFDPQCGTAQAEDTLQLYIPNVEALIRLPKRKEQERVKDLDSDRSRAAGSSHGAGPAGPGPAMEYQVSSPNAGPYEPDPNFLFYPHWPVFHRFSGSPGNWPQAAVVLPGNEVIFSLETASDYIKDDKACFYGFRCLVVGYEWPPSLSNGLRHLEAELAYIGGMCAASLMKKDLLLPALPDEMDEDLDLVEEQAHQVYNAHSTLLGKGFALAGAPTINQALDGVLPFSCHSNERQFLRDIVQCVSGTSGGRLARWLQPDSFVDTARCSLVYVREDLRQGWPAVLTVVTRDQYGDVVHVPYLKVDAKALPIDKRDAGEEYTRKIRRVSEPDENTFGGHAYPSLDAPYEITIKDKTYCHAITMMKAYENYSFEELRFISPAVKRSSETMLVRPHGNGTYSVTWTPASVGWYSLVITIDGYVMDEMHKVEVKETPQGLIPPKQSTVRKQPNQPSRLRKFVAKKSAGLRIRAHPSLQSEQIGVVPVNGTISFIDEIHNDDGVWLRLNVETIRKYCGSGSGGNWGGGGQALDLSNDTPPHRVTAQEAWCLQYNQHLGKTLLLPVEEPKTINEQVQKDAIIRRVPDVQSKDGRAKSICVGYPATYHVVKCGASGHNVRSRPNLKAPPVGMLVLGNTIDIIDHVITLEGTWVQLDKNSTSKFCFNSEGEAWSLANGRNGAVYLQAEEELFKELCSDVGPQDNVFGASPRKGFDFLNTSPHQLGAFGMSETEPSPAPFKFQSTSPPESPTKPAPKSFWDDPQPANIPPNTFFFGPQSSNSPNVPPVPAPRAFPKASSNIERRHSTFKAPHDEGENENVRDRRLSTDGGKFASLQRWLKGDDGKKPSERPSAPPKSDMPPELVGVSVKDLVKAIGESSTNGNAASTPPSTPKRMSRSSSPKVPLVPSVQRASSSSSPVSIPGRAVPGLLRDSQSSNSSPQGAGSGLSLGVSPLVSGAIAEYSSQRRGSTQSDTSALISSLTRDPSSASPGNTRDLSPGPSASSSCSMQSEGSTKGQGSSTGVTSVRQVEQESSDSSSKSVTQAGTQTSPEGTTTVKGRFSMGTAHSTKEEVRLSPKLGRKGDRNLKGRAGKRAVSPSPAPVPSARERIIPQPIKEAVSPSVAESLRAVFASFLWHEGIVHDAMACASFLKFHPNLPKQGAVVVTRPQPVTSKQGDKVRQRHSVEVTNAGSYLHIQPATLESLTRSAANANANRSRTKKPQTQAEAIIREEIGISGTIDGIPLQRSAPSCSAAGDTPRAAAALPIQTVAVLPPALKALVILWEQLSSSCLHAINNHTALLSPNPTPASQTRPLHRLKQKEKVVSFKDQDANKENKDLKKSSRKKKEWRFVSGTNAGIAGSNSAAAPPLENETVCELCGNCYPHPVTYHMRVAHPGCGAHAGGKGYNSGGNFCVGWAGNCGDGGIGGSSWYLVCDACRDRYLRSKKTSGGQGQPGGPKKSGIPLRKRSVYSGPGTPCKLLSPCGALPPQDVHIIMKNNAMFLLELASAAGSGLHLDRRPSPSMPPVAEHHSPQEASGPFTPVGPFQCLSALGANPSQLREDSAHLGFPGFSSYTNQSVDEEHNGNGHAPRGVRPVSEFYSDLDADGSRGRGGFHRSVSMGTNGASWSRREGDGRVVMMRRRNNSSSEVSGDGGSYLLCYPSAALQKLVPNMDRSAIVSTSAGSPGGDILSRPVMTFLFQQHNLESLQYTMKQALRKATCRVFAMQALNWLLHNVTQPGSLHDLLWWLVAALTSSCQDSEQEPEDTRGDRKDDLDMRSVCEHPLSDISIAGEAVHPLPSTFHSLLQSVADLMLLLPPGSALQQIAVQCYGLRFTPQDHMFLHRCQVFSNISKILSHSEEEQDDLSLSMHESHLSSMSQVPSCVETLKDLTSDVDIKASSRQAMVVSLTDNSTETFWESGDEDRNKTKIITMTCESRASPRMVYIHIDNCRDLANKVSSVILLSGQAVDELYFIQQTEVENRSTGWIRCPILDSNHSVIRLELKGPDNSLRLRQIRILGEIEGESTRISRQQSALTIQQRNCEAETLRVFRLITGQVFGKLLQQHQQNNDSDSQQGVLVTEIGDLSQREIEENNDLREHMVGILFSRSKLTHLQKQVVIHIVQAIRKEATHVREEWEVLLCSPPSAPTAGLSSSFNNGDLMKQADAYCFEMLSMVLALSGSSVGKAYLAQQHGLLRDVLSLLHTGSARVQRQVTSLLRRMLPEVAPQTLGCIMNIDHLPPADFSIVTVANKALSQSESTFDVHKISILDVLLSCIAKALTVQVKVKGKEAAASGTGGGKGLTTVTLATSIHPRDFVGARWWLRGCMTRKLAEVIIQLLKDMAAGKISDAWAEVTKGAIAESILNLTRLGETERNPNECLRTPTLWLALAALCVLDSDHVERLSSGEWRGTAEGQPPPPRPTCSNHDDGETGAIIQCSVCGNLCAECDRFLHLHRRTRMHQRQVCKEEEEAIKVDLHEGCGRTKLFWVMALADSSTLKAMVEFRERRSGKSTNFSSGTCRFCGTTSNSGLLAISNVCADQECQEHAKNACTKHNACGHVCGGIVGETTCLPCLHGCSGNPNLKQDADDMCMICFTEALSCAPAIQLSCGHVFHLHCCQNVLRTRWPGPRITFGFSQCPICKAAIEHDVLNELLVPVKELLEDVRRKALMRLEYEGLHQTEAITTPGARFYNDPAAYAMDRYAYYVCYKCNKAYYGGEARCDAEMGEQYDPTELVCGGCSDVTSAQMCPKHGTDFLEYKCRYCCSVAVFFCFGSTHFCNPCHDDFQRVTNIPKTDLPTCPAGPKAKQLDGDECPLHVKHPPTGEEFALGCGVCRNAHTF</sequence>
<dbReference type="Pfam" id="PF08005">
    <property type="entry name" value="PHR"/>
    <property type="match status" value="2"/>
</dbReference>
<dbReference type="Gene3D" id="2.60.120.260">
    <property type="entry name" value="Galactose-binding domain-like"/>
    <property type="match status" value="1"/>
</dbReference>
<dbReference type="OrthoDB" id="6050183at2759"/>
<keyword evidence="10" id="KW-0833">Ubl conjugation pathway</keyword>
<evidence type="ECO:0000313" key="18">
    <source>
        <dbReference type="Proteomes" id="UP000515158"/>
    </source>
</evidence>
<proteinExistence type="inferred from homology"/>
<feature type="compositionally biased region" description="Low complexity" evidence="15">
    <location>
        <begin position="1981"/>
        <end position="2006"/>
    </location>
</feature>
<feature type="region of interest" description="Disordered" evidence="15">
    <location>
        <begin position="1809"/>
        <end position="1947"/>
    </location>
</feature>
<feature type="compositionally biased region" description="Polar residues" evidence="15">
    <location>
        <begin position="1961"/>
        <end position="1972"/>
    </location>
</feature>
<evidence type="ECO:0000259" key="17">
    <source>
        <dbReference type="PROSITE" id="PS51284"/>
    </source>
</evidence>
<dbReference type="GeneID" id="117640307"/>
<dbReference type="PROSITE" id="PS50194">
    <property type="entry name" value="FILAMIN_REPEAT"/>
    <property type="match status" value="1"/>
</dbReference>
<evidence type="ECO:0000256" key="9">
    <source>
        <dbReference type="ARBA" id="ARBA00022771"/>
    </source>
</evidence>
<evidence type="ECO:0000256" key="12">
    <source>
        <dbReference type="ARBA" id="ARBA00023273"/>
    </source>
</evidence>
<evidence type="ECO:0000313" key="19">
    <source>
        <dbReference type="RefSeq" id="XP_034232600.1"/>
    </source>
</evidence>
<evidence type="ECO:0000256" key="5">
    <source>
        <dbReference type="ARBA" id="ARBA00012249"/>
    </source>
</evidence>
<dbReference type="InParanoid" id="A0A6P8Y7L1"/>
<dbReference type="FunCoup" id="A0A6P8Y7L1">
    <property type="interactions" value="1882"/>
</dbReference>
<feature type="compositionally biased region" description="Basic and acidic residues" evidence="15">
    <location>
        <begin position="1885"/>
        <end position="1910"/>
    </location>
</feature>
<dbReference type="PANTHER" id="PTHR45943">
    <property type="entry name" value="E3 UBIQUITIN-PROTEIN LIGASE MYCBP2"/>
    <property type="match status" value="1"/>
</dbReference>
<dbReference type="InterPro" id="IPR012983">
    <property type="entry name" value="PHR"/>
</dbReference>
<protein>
    <recommendedName>
        <fullName evidence="5">RCR-type E3 ubiquitin transferase</fullName>
        <ecNumber evidence="5">2.3.2.33</ecNumber>
    </recommendedName>
</protein>
<dbReference type="KEGG" id="tpal:117640307"/>
<evidence type="ECO:0000256" key="3">
    <source>
        <dbReference type="ARBA" id="ARBA00004906"/>
    </source>
</evidence>
<dbReference type="GO" id="GO:0007411">
    <property type="term" value="P:axon guidance"/>
    <property type="evidence" value="ECO:0007669"/>
    <property type="project" value="TreeGrafter"/>
</dbReference>
<dbReference type="GO" id="GO:0016567">
    <property type="term" value="P:protein ubiquitination"/>
    <property type="evidence" value="ECO:0007669"/>
    <property type="project" value="UniProtKB-UniPathway"/>
</dbReference>
<dbReference type="Gene3D" id="2.130.10.30">
    <property type="entry name" value="Regulator of chromosome condensation 1/beta-lactamase-inhibitor protein II"/>
    <property type="match status" value="1"/>
</dbReference>
<dbReference type="InterPro" id="IPR000408">
    <property type="entry name" value="Reg_chr_condens"/>
</dbReference>
<evidence type="ECO:0000256" key="15">
    <source>
        <dbReference type="SAM" id="MobiDB-lite"/>
    </source>
</evidence>
<dbReference type="FunFam" id="3.30.40.10:FF:000078">
    <property type="entry name" value="E3 ubiquitin-protein ligase MYCBP2 isoform X1"/>
    <property type="match status" value="1"/>
</dbReference>
<dbReference type="PROSITE" id="PS00626">
    <property type="entry name" value="RCC1_2"/>
    <property type="match status" value="1"/>
</dbReference>
<dbReference type="InterPro" id="IPR038648">
    <property type="entry name" value="PHR_sf"/>
</dbReference>
<evidence type="ECO:0000256" key="13">
    <source>
        <dbReference type="PROSITE-ProRule" id="PRU00087"/>
    </source>
</evidence>
<reference evidence="19" key="1">
    <citation type="submission" date="2025-08" db="UniProtKB">
        <authorList>
            <consortium name="RefSeq"/>
        </authorList>
    </citation>
    <scope>IDENTIFICATION</scope>
    <source>
        <tissue evidence="19">Total insect</tissue>
    </source>
</reference>
<dbReference type="Gene3D" id="3.30.40.10">
    <property type="entry name" value="Zinc/RING finger domain, C3HC4 (zinc finger)"/>
    <property type="match status" value="1"/>
</dbReference>
<feature type="compositionally biased region" description="Basic and acidic residues" evidence="15">
    <location>
        <begin position="1923"/>
        <end position="1933"/>
    </location>
</feature>
<dbReference type="GO" id="GO:0005634">
    <property type="term" value="C:nucleus"/>
    <property type="evidence" value="ECO:0007669"/>
    <property type="project" value="TreeGrafter"/>
</dbReference>
<dbReference type="Gene3D" id="2.60.120.820">
    <property type="entry name" value="PHR domain"/>
    <property type="match status" value="2"/>
</dbReference>
<dbReference type="SMART" id="SM00184">
    <property type="entry name" value="RING"/>
    <property type="match status" value="1"/>
</dbReference>
<dbReference type="EC" id="2.3.2.33" evidence="5"/>
<comment type="catalytic activity">
    <reaction evidence="1">
        <text>[E2 ubiquitin-conjugating enzyme]-S-ubiquitinyl-L-cysteine + [acceptor protein]-L-threonine = [E2 ubiquitin-conjugating enzyme]-L-cysteine + [acceptor protein]-3-O-ubiquitinyl-L-threonine.</text>
        <dbReference type="EC" id="2.3.2.33"/>
    </reaction>
</comment>
<dbReference type="Pfam" id="PF13540">
    <property type="entry name" value="RCC1_2"/>
    <property type="match status" value="1"/>
</dbReference>
<dbReference type="InterPro" id="IPR001841">
    <property type="entry name" value="Znf_RING"/>
</dbReference>
<feature type="domain" description="RING-type" evidence="16">
    <location>
        <begin position="3670"/>
        <end position="3721"/>
    </location>
</feature>
<evidence type="ECO:0000256" key="8">
    <source>
        <dbReference type="ARBA" id="ARBA00022737"/>
    </source>
</evidence>
<dbReference type="CTD" id="32429"/>
<feature type="region of interest" description="Disordered" evidence="15">
    <location>
        <begin position="1960"/>
        <end position="2032"/>
    </location>
</feature>
<dbReference type="GO" id="GO:0005886">
    <property type="term" value="C:plasma membrane"/>
    <property type="evidence" value="ECO:0007669"/>
    <property type="project" value="TreeGrafter"/>
</dbReference>
<dbReference type="PROSITE" id="PS51284">
    <property type="entry name" value="DOC"/>
    <property type="match status" value="1"/>
</dbReference>
<evidence type="ECO:0000256" key="7">
    <source>
        <dbReference type="ARBA" id="ARBA00022723"/>
    </source>
</evidence>
<keyword evidence="12" id="KW-0966">Cell projection</keyword>
<feature type="domain" description="DOC" evidence="17">
    <location>
        <begin position="2947"/>
        <end position="3125"/>
    </location>
</feature>
<dbReference type="UniPathway" id="UPA00143"/>
<dbReference type="InterPro" id="IPR013083">
    <property type="entry name" value="Znf_RING/FYVE/PHD"/>
</dbReference>
<keyword evidence="6" id="KW-0808">Transferase</keyword>
<feature type="region of interest" description="Disordered" evidence="15">
    <location>
        <begin position="1128"/>
        <end position="1159"/>
    </location>
</feature>
<dbReference type="SUPFAM" id="SSF49785">
    <property type="entry name" value="Galactose-binding domain-like"/>
    <property type="match status" value="1"/>
</dbReference>
<evidence type="ECO:0000256" key="11">
    <source>
        <dbReference type="ARBA" id="ARBA00022833"/>
    </source>
</evidence>
<dbReference type="RefSeq" id="XP_034232600.1">
    <property type="nucleotide sequence ID" value="XM_034376709.1"/>
</dbReference>
<dbReference type="InterPro" id="IPR009091">
    <property type="entry name" value="RCC1/BLIP-II"/>
</dbReference>
<evidence type="ECO:0000259" key="16">
    <source>
        <dbReference type="PROSITE" id="PS50089"/>
    </source>
</evidence>
<dbReference type="PANTHER" id="PTHR45943:SF1">
    <property type="entry name" value="E3 UBIQUITIN-PROTEIN LIGASE MYCBP2"/>
    <property type="match status" value="1"/>
</dbReference>
<dbReference type="GO" id="GO:0030424">
    <property type="term" value="C:axon"/>
    <property type="evidence" value="ECO:0007669"/>
    <property type="project" value="UniProtKB-SubCell"/>
</dbReference>
<feature type="compositionally biased region" description="Low complexity" evidence="15">
    <location>
        <begin position="2081"/>
        <end position="2097"/>
    </location>
</feature>
<evidence type="ECO:0000256" key="1">
    <source>
        <dbReference type="ARBA" id="ARBA00000333"/>
    </source>
</evidence>
<feature type="compositionally biased region" description="Basic and acidic residues" evidence="15">
    <location>
        <begin position="1128"/>
        <end position="1141"/>
    </location>
</feature>
<gene>
    <name evidence="19" type="primary">LOC117640307</name>
</gene>
<feature type="compositionally biased region" description="Basic and acidic residues" evidence="15">
    <location>
        <begin position="2151"/>
        <end position="2170"/>
    </location>
</feature>
<evidence type="ECO:0000256" key="14">
    <source>
        <dbReference type="PROSITE-ProRule" id="PRU00175"/>
    </source>
</evidence>
<evidence type="ECO:0000256" key="4">
    <source>
        <dbReference type="ARBA" id="ARBA00005415"/>
    </source>
</evidence>
<dbReference type="PROSITE" id="PS50089">
    <property type="entry name" value="ZF_RING_2"/>
    <property type="match status" value="1"/>
</dbReference>
<evidence type="ECO:0000256" key="10">
    <source>
        <dbReference type="ARBA" id="ARBA00022786"/>
    </source>
</evidence>
<dbReference type="FunFam" id="2.60.120.820:FF:000002">
    <property type="entry name" value="E3 ubiquitin-protein ligase MYCBP2 isoform X1"/>
    <property type="match status" value="1"/>
</dbReference>
<feature type="region of interest" description="Disordered" evidence="15">
    <location>
        <begin position="3487"/>
        <end position="3507"/>
    </location>
</feature>
<evidence type="ECO:0000256" key="2">
    <source>
        <dbReference type="ARBA" id="ARBA00004489"/>
    </source>
</evidence>
<feature type="region of interest" description="Disordered" evidence="15">
    <location>
        <begin position="2046"/>
        <end position="2189"/>
    </location>
</feature>
<keyword evidence="8" id="KW-0677">Repeat</keyword>
<dbReference type="SUPFAM" id="SSF50985">
    <property type="entry name" value="RCC1/BLIP-II"/>
    <property type="match status" value="1"/>
</dbReference>
<dbReference type="GO" id="GO:0008270">
    <property type="term" value="F:zinc ion binding"/>
    <property type="evidence" value="ECO:0007669"/>
    <property type="project" value="UniProtKB-KW"/>
</dbReference>
<feature type="region of interest" description="Disordered" evidence="15">
    <location>
        <begin position="2692"/>
        <end position="2711"/>
    </location>
</feature>
<feature type="region of interest" description="Disordered" evidence="15">
    <location>
        <begin position="2597"/>
        <end position="2623"/>
    </location>
</feature>
<feature type="compositionally biased region" description="Low complexity" evidence="15">
    <location>
        <begin position="2118"/>
        <end position="2127"/>
    </location>
</feature>
<dbReference type="SUPFAM" id="SSF57850">
    <property type="entry name" value="RING/U-box"/>
    <property type="match status" value="1"/>
</dbReference>
<dbReference type="InterPro" id="IPR008979">
    <property type="entry name" value="Galactose-bd-like_sf"/>
</dbReference>
<dbReference type="CDD" id="cd16463">
    <property type="entry name" value="RING-H2_PHR"/>
    <property type="match status" value="1"/>
</dbReference>
<dbReference type="Pfam" id="PF03256">
    <property type="entry name" value="ANAPC10"/>
    <property type="match status" value="1"/>
</dbReference>
<feature type="repeat" description="Filamin" evidence="13">
    <location>
        <begin position="1483"/>
        <end position="1522"/>
    </location>
</feature>
<dbReference type="SUPFAM" id="SSF81296">
    <property type="entry name" value="E set domains"/>
    <property type="match status" value="1"/>
</dbReference>
<dbReference type="GO" id="GO:0008582">
    <property type="term" value="P:regulation of synaptic assembly at neuromuscular junction"/>
    <property type="evidence" value="ECO:0007669"/>
    <property type="project" value="TreeGrafter"/>
</dbReference>
<keyword evidence="11" id="KW-0862">Zinc</keyword>
<dbReference type="GO" id="GO:0099174">
    <property type="term" value="P:regulation of presynapse organization"/>
    <property type="evidence" value="ECO:0007669"/>
    <property type="project" value="UniProtKB-ARBA"/>
</dbReference>
<dbReference type="FunFam" id="2.60.120.260:FF:000011">
    <property type="entry name" value="E3 ubiquitin-protein ligase MYCBP2 isoform X1"/>
    <property type="match status" value="1"/>
</dbReference>
<dbReference type="InterPro" id="IPR004939">
    <property type="entry name" value="APC_su10/DOC_dom"/>
</dbReference>
<feature type="region of interest" description="Disordered" evidence="15">
    <location>
        <begin position="2408"/>
        <end position="2428"/>
    </location>
</feature>
<name>A0A6P8Y7L1_THRPL</name>
<dbReference type="Proteomes" id="UP000515158">
    <property type="component" value="Unplaced"/>
</dbReference>
<organism evidence="19">
    <name type="scientific">Thrips palmi</name>
    <name type="common">Melon thrips</name>
    <dbReference type="NCBI Taxonomy" id="161013"/>
    <lineage>
        <taxon>Eukaryota</taxon>
        <taxon>Metazoa</taxon>
        <taxon>Ecdysozoa</taxon>
        <taxon>Arthropoda</taxon>
        <taxon>Hexapoda</taxon>
        <taxon>Insecta</taxon>
        <taxon>Pterygota</taxon>
        <taxon>Neoptera</taxon>
        <taxon>Paraneoptera</taxon>
        <taxon>Thysanoptera</taxon>
        <taxon>Terebrantia</taxon>
        <taxon>Thripoidea</taxon>
        <taxon>Thripidae</taxon>
        <taxon>Thrips</taxon>
    </lineage>
</organism>
<dbReference type="FunFam" id="2.60.120.820:FF:000003">
    <property type="entry name" value="E3 ubiquitin-protein ligase MYCBP2 isoform X2"/>
    <property type="match status" value="1"/>
</dbReference>
<feature type="compositionally biased region" description="Polar residues" evidence="15">
    <location>
        <begin position="2128"/>
        <end position="2140"/>
    </location>
</feature>
<dbReference type="CDD" id="cd19799">
    <property type="entry name" value="Bbox2_MYCBP2"/>
    <property type="match status" value="1"/>
</dbReference>
<feature type="region of interest" description="Disordered" evidence="15">
    <location>
        <begin position="2528"/>
        <end position="2548"/>
    </location>
</feature>
<dbReference type="InterPro" id="IPR017868">
    <property type="entry name" value="Filamin/ABP280_repeat-like"/>
</dbReference>
<dbReference type="InterPro" id="IPR014756">
    <property type="entry name" value="Ig_E-set"/>
</dbReference>
<keyword evidence="18" id="KW-1185">Reference proteome</keyword>
<keyword evidence="9 14" id="KW-0863">Zinc-finger</keyword>
<feature type="compositionally biased region" description="Basic and acidic residues" evidence="15">
    <location>
        <begin position="2408"/>
        <end position="2423"/>
    </location>
</feature>
<feature type="region of interest" description="Disordered" evidence="15">
    <location>
        <begin position="2642"/>
        <end position="2676"/>
    </location>
</feature>
<evidence type="ECO:0000256" key="6">
    <source>
        <dbReference type="ARBA" id="ARBA00022679"/>
    </source>
</evidence>
<comment type="pathway">
    <text evidence="3">Protein modification; protein ubiquitination.</text>
</comment>
<comment type="subcellular location">
    <subcellularLocation>
        <location evidence="2">Cell projection</location>
        <location evidence="2">Axon</location>
    </subcellularLocation>
</comment>
<dbReference type="SMART" id="SM01337">
    <property type="entry name" value="APC10"/>
    <property type="match status" value="1"/>
</dbReference>